<gene>
    <name evidence="1" type="ORF">GMA64_11835</name>
</gene>
<name>A0A6I3NE23_9FIRM</name>
<organism evidence="1">
    <name type="scientific">Turicibacter sanguinis</name>
    <dbReference type="NCBI Taxonomy" id="154288"/>
    <lineage>
        <taxon>Bacteria</taxon>
        <taxon>Bacillati</taxon>
        <taxon>Bacillota</taxon>
        <taxon>Erysipelotrichia</taxon>
        <taxon>Erysipelotrichales</taxon>
        <taxon>Turicibacteraceae</taxon>
        <taxon>Turicibacter</taxon>
    </lineage>
</organism>
<accession>A0A6I3NE23</accession>
<dbReference type="Gene3D" id="3.40.630.30">
    <property type="match status" value="1"/>
</dbReference>
<dbReference type="InterPro" id="IPR016181">
    <property type="entry name" value="Acyl_CoA_acyltransferase"/>
</dbReference>
<dbReference type="InterPro" id="IPR000182">
    <property type="entry name" value="GNAT_dom"/>
</dbReference>
<reference evidence="1" key="1">
    <citation type="journal article" date="2019" name="Nat. Med.">
        <title>A library of human gut bacterial isolates paired with longitudinal multiomics data enables mechanistic microbiome research.</title>
        <authorList>
            <person name="Poyet M."/>
            <person name="Groussin M."/>
            <person name="Gibbons S.M."/>
            <person name="Avila-Pacheco J."/>
            <person name="Jiang X."/>
            <person name="Kearney S.M."/>
            <person name="Perrotta A.R."/>
            <person name="Berdy B."/>
            <person name="Zhao S."/>
            <person name="Lieberman T.D."/>
            <person name="Swanson P.K."/>
            <person name="Smith M."/>
            <person name="Roesemann S."/>
            <person name="Alexander J.E."/>
            <person name="Rich S.A."/>
            <person name="Livny J."/>
            <person name="Vlamakis H."/>
            <person name="Clish C."/>
            <person name="Bullock K."/>
            <person name="Deik A."/>
            <person name="Scott J."/>
            <person name="Pierce K.A."/>
            <person name="Xavier R.J."/>
            <person name="Alm E.J."/>
        </authorList>
    </citation>
    <scope>NUCLEOTIDE SEQUENCE</scope>
    <source>
        <strain evidence="1">BIOML-A179</strain>
    </source>
</reference>
<dbReference type="SUPFAM" id="SSF55729">
    <property type="entry name" value="Acyl-CoA N-acyltransferases (Nat)"/>
    <property type="match status" value="1"/>
</dbReference>
<dbReference type="EMBL" id="WMQV01000035">
    <property type="protein sequence ID" value="MTL95220.1"/>
    <property type="molecule type" value="Genomic_DNA"/>
</dbReference>
<evidence type="ECO:0000313" key="1">
    <source>
        <dbReference type="EMBL" id="MTL95220.1"/>
    </source>
</evidence>
<comment type="caution">
    <text evidence="1">The sequence shown here is derived from an EMBL/GenBank/DDBJ whole genome shotgun (WGS) entry which is preliminary data.</text>
</comment>
<proteinExistence type="predicted"/>
<dbReference type="CDD" id="cd04301">
    <property type="entry name" value="NAT_SF"/>
    <property type="match status" value="1"/>
</dbReference>
<protein>
    <submittedName>
        <fullName evidence="1">GNAT family N-acetyltransferase</fullName>
    </submittedName>
</protein>
<dbReference type="Pfam" id="PF00583">
    <property type="entry name" value="Acetyltransf_1"/>
    <property type="match status" value="1"/>
</dbReference>
<sequence>MKRTIKPISEAYLTCSLDLVETVFTEANDEEEGKMVRLLVEEIRHKRYHIPELELIALDSKDNLIGYAMFSRFQLQGQYEQELLILAPVAVKTSFQRQHISKELIEYGFVKAKEMGFKAVIVEGNPQNYRSRGFQTAVNYGIMPGKSVHLPDIECLMVKELEEGALTTMKGLVQYDDYEALK</sequence>
<keyword evidence="1" id="KW-0808">Transferase</keyword>
<dbReference type="RefSeq" id="WP_129821439.1">
    <property type="nucleotide sequence ID" value="NZ_RCYV01000008.1"/>
</dbReference>
<dbReference type="GO" id="GO:0016747">
    <property type="term" value="F:acyltransferase activity, transferring groups other than amino-acyl groups"/>
    <property type="evidence" value="ECO:0007669"/>
    <property type="project" value="InterPro"/>
</dbReference>
<dbReference type="AlphaFoldDB" id="A0A6I3NE23"/>
<dbReference type="PROSITE" id="PS51186">
    <property type="entry name" value="GNAT"/>
    <property type="match status" value="1"/>
</dbReference>